<sequence>MDVARTSTAEGHREVWVPILRAIIVAFGRPTQRQRKVRVGVLNTIIVGFESPEQSCREIEAVLRTIKSDTKEVNGLVNCWFVSRRHHGITDYGVCLTRLLKPITLTTEYLFNQDHQLGD</sequence>
<name>A0A8X6MDI2_NEPPI</name>
<reference evidence="1" key="1">
    <citation type="submission" date="2020-08" db="EMBL/GenBank/DDBJ databases">
        <title>Multicomponent nature underlies the extraordinary mechanical properties of spider dragline silk.</title>
        <authorList>
            <person name="Kono N."/>
            <person name="Nakamura H."/>
            <person name="Mori M."/>
            <person name="Yoshida Y."/>
            <person name="Ohtoshi R."/>
            <person name="Malay A.D."/>
            <person name="Moran D.A.P."/>
            <person name="Tomita M."/>
            <person name="Numata K."/>
            <person name="Arakawa K."/>
        </authorList>
    </citation>
    <scope>NUCLEOTIDE SEQUENCE</scope>
</reference>
<evidence type="ECO:0000313" key="2">
    <source>
        <dbReference type="Proteomes" id="UP000887013"/>
    </source>
</evidence>
<accession>A0A8X6MDI2</accession>
<dbReference type="Proteomes" id="UP000887013">
    <property type="component" value="Unassembled WGS sequence"/>
</dbReference>
<comment type="caution">
    <text evidence="1">The sequence shown here is derived from an EMBL/GenBank/DDBJ whole genome shotgun (WGS) entry which is preliminary data.</text>
</comment>
<protein>
    <submittedName>
        <fullName evidence="1">Uncharacterized protein</fullName>
    </submittedName>
</protein>
<dbReference type="EMBL" id="BMAW01045248">
    <property type="protein sequence ID" value="GFS48718.1"/>
    <property type="molecule type" value="Genomic_DNA"/>
</dbReference>
<organism evidence="1 2">
    <name type="scientific">Nephila pilipes</name>
    <name type="common">Giant wood spider</name>
    <name type="synonym">Nephila maculata</name>
    <dbReference type="NCBI Taxonomy" id="299642"/>
    <lineage>
        <taxon>Eukaryota</taxon>
        <taxon>Metazoa</taxon>
        <taxon>Ecdysozoa</taxon>
        <taxon>Arthropoda</taxon>
        <taxon>Chelicerata</taxon>
        <taxon>Arachnida</taxon>
        <taxon>Araneae</taxon>
        <taxon>Araneomorphae</taxon>
        <taxon>Entelegynae</taxon>
        <taxon>Araneoidea</taxon>
        <taxon>Nephilidae</taxon>
        <taxon>Nephila</taxon>
    </lineage>
</organism>
<evidence type="ECO:0000313" key="1">
    <source>
        <dbReference type="EMBL" id="GFS48718.1"/>
    </source>
</evidence>
<gene>
    <name evidence="1" type="ORF">NPIL_560241</name>
</gene>
<keyword evidence="2" id="KW-1185">Reference proteome</keyword>
<dbReference type="AlphaFoldDB" id="A0A8X6MDI2"/>
<proteinExistence type="predicted"/>